<dbReference type="GO" id="GO:0031071">
    <property type="term" value="F:cysteine desulfurase activity"/>
    <property type="evidence" value="ECO:0007669"/>
    <property type="project" value="UniProtKB-EC"/>
</dbReference>
<feature type="domain" description="Aminotransferase class V" evidence="9">
    <location>
        <begin position="2"/>
        <end position="359"/>
    </location>
</feature>
<evidence type="ECO:0000256" key="6">
    <source>
        <dbReference type="ARBA" id="ARBA00022898"/>
    </source>
</evidence>
<evidence type="ECO:0000256" key="2">
    <source>
        <dbReference type="ARBA" id="ARBA00006490"/>
    </source>
</evidence>
<comment type="cofactor">
    <cofactor evidence="1">
        <name>pyridoxal 5'-phosphate</name>
        <dbReference type="ChEBI" id="CHEBI:597326"/>
    </cofactor>
</comment>
<accession>A0A6J6D519</accession>
<dbReference type="AlphaFoldDB" id="A0A6J6D519"/>
<dbReference type="EMBL" id="CAEZSZ010000098">
    <property type="protein sequence ID" value="CAB4559040.1"/>
    <property type="molecule type" value="Genomic_DNA"/>
</dbReference>
<comment type="similarity">
    <text evidence="2">Belongs to the class-V pyridoxal-phosphate-dependent aminotransferase family. NifS/IscS subfamily.</text>
</comment>
<keyword evidence="7" id="KW-0408">Iron</keyword>
<keyword evidence="5" id="KW-0479">Metal-binding</keyword>
<dbReference type="InterPro" id="IPR020578">
    <property type="entry name" value="Aminotrans_V_PyrdxlP_BS"/>
</dbReference>
<keyword evidence="6" id="KW-0663">Pyridoxal phosphate</keyword>
<dbReference type="GO" id="GO:0046872">
    <property type="term" value="F:metal ion binding"/>
    <property type="evidence" value="ECO:0007669"/>
    <property type="project" value="UniProtKB-KW"/>
</dbReference>
<evidence type="ECO:0000256" key="4">
    <source>
        <dbReference type="ARBA" id="ARBA00022679"/>
    </source>
</evidence>
<dbReference type="InterPro" id="IPR015424">
    <property type="entry name" value="PyrdxlP-dep_Trfase"/>
</dbReference>
<evidence type="ECO:0000256" key="1">
    <source>
        <dbReference type="ARBA" id="ARBA00001933"/>
    </source>
</evidence>
<dbReference type="PANTHER" id="PTHR11601:SF34">
    <property type="entry name" value="CYSTEINE DESULFURASE"/>
    <property type="match status" value="1"/>
</dbReference>
<dbReference type="Pfam" id="PF00266">
    <property type="entry name" value="Aminotran_5"/>
    <property type="match status" value="1"/>
</dbReference>
<dbReference type="SUPFAM" id="SSF53383">
    <property type="entry name" value="PLP-dependent transferases"/>
    <property type="match status" value="1"/>
</dbReference>
<dbReference type="GO" id="GO:0051536">
    <property type="term" value="F:iron-sulfur cluster binding"/>
    <property type="evidence" value="ECO:0007669"/>
    <property type="project" value="UniProtKB-KW"/>
</dbReference>
<dbReference type="EC" id="2.8.1.7" evidence="3"/>
<dbReference type="PANTHER" id="PTHR11601">
    <property type="entry name" value="CYSTEINE DESULFURYLASE FAMILY MEMBER"/>
    <property type="match status" value="1"/>
</dbReference>
<dbReference type="Gene3D" id="3.40.640.10">
    <property type="entry name" value="Type I PLP-dependent aspartate aminotransferase-like (Major domain)"/>
    <property type="match status" value="1"/>
</dbReference>
<dbReference type="InterPro" id="IPR000192">
    <property type="entry name" value="Aminotrans_V_dom"/>
</dbReference>
<dbReference type="InterPro" id="IPR016454">
    <property type="entry name" value="Cysteine_dSase"/>
</dbReference>
<dbReference type="PIRSF" id="PIRSF005572">
    <property type="entry name" value="NifS"/>
    <property type="match status" value="1"/>
</dbReference>
<proteinExistence type="inferred from homology"/>
<dbReference type="Gene3D" id="3.90.1150.10">
    <property type="entry name" value="Aspartate Aminotransferase, domain 1"/>
    <property type="match status" value="1"/>
</dbReference>
<sequence length="373" mass="39695">MIYLDNAATTPVNPKALQAAWPWLTEEFGNPSSSHELGQRAAVALETARESVAKFLGARASEITFTSGGTESDNLAIIGIALANPRGRHIVSARTEHQAVLESLEFLEREHGFEITWLKLDEFGNILNFAQALRPDTTLVSLMVSNNEIGTIHPIAELAKHAHNVGAFFHTDAVQAVGWVNLNVKELGVDALSISGHKFGAPKGSGVLFLKSGVAISPLIHGGGQEKGIRSGTENLAWAVALQTALEQLGDQSQESARVAKLRDGFIEKVLTGCLFARLTGDPKNRAANLASFTFSKVGGEALLLELERHGVIVSSGSACAAGRNDPSHVLLAIGIEPEVAQTAVRFSFSHQITEAELDTAAKALLDSISVFI</sequence>
<evidence type="ECO:0000259" key="9">
    <source>
        <dbReference type="Pfam" id="PF00266"/>
    </source>
</evidence>
<name>A0A6J6D519_9ZZZZ</name>
<reference evidence="10" key="1">
    <citation type="submission" date="2020-05" db="EMBL/GenBank/DDBJ databases">
        <authorList>
            <person name="Chiriac C."/>
            <person name="Salcher M."/>
            <person name="Ghai R."/>
            <person name="Kavagutti S V."/>
        </authorList>
    </citation>
    <scope>NUCLEOTIDE SEQUENCE</scope>
</reference>
<dbReference type="PROSITE" id="PS00595">
    <property type="entry name" value="AA_TRANSFER_CLASS_5"/>
    <property type="match status" value="1"/>
</dbReference>
<dbReference type="InterPro" id="IPR015422">
    <property type="entry name" value="PyrdxlP-dep_Trfase_small"/>
</dbReference>
<organism evidence="10">
    <name type="scientific">freshwater metagenome</name>
    <dbReference type="NCBI Taxonomy" id="449393"/>
    <lineage>
        <taxon>unclassified sequences</taxon>
        <taxon>metagenomes</taxon>
        <taxon>ecological metagenomes</taxon>
    </lineage>
</organism>
<evidence type="ECO:0000256" key="5">
    <source>
        <dbReference type="ARBA" id="ARBA00022723"/>
    </source>
</evidence>
<keyword evidence="4" id="KW-0808">Transferase</keyword>
<gene>
    <name evidence="10" type="ORF">UFOPK1561_00790</name>
</gene>
<keyword evidence="8" id="KW-0411">Iron-sulfur</keyword>
<dbReference type="FunFam" id="3.40.640.10:FF:000084">
    <property type="entry name" value="IscS-like cysteine desulfurase"/>
    <property type="match status" value="1"/>
</dbReference>
<protein>
    <recommendedName>
        <fullName evidence="3">cysteine desulfurase</fullName>
        <ecNumber evidence="3">2.8.1.7</ecNumber>
    </recommendedName>
</protein>
<dbReference type="InterPro" id="IPR015421">
    <property type="entry name" value="PyrdxlP-dep_Trfase_major"/>
</dbReference>
<evidence type="ECO:0000256" key="3">
    <source>
        <dbReference type="ARBA" id="ARBA00012239"/>
    </source>
</evidence>
<dbReference type="Gene3D" id="1.10.260.50">
    <property type="match status" value="1"/>
</dbReference>
<evidence type="ECO:0000256" key="8">
    <source>
        <dbReference type="ARBA" id="ARBA00023014"/>
    </source>
</evidence>
<evidence type="ECO:0000313" key="10">
    <source>
        <dbReference type="EMBL" id="CAB4559040.1"/>
    </source>
</evidence>
<evidence type="ECO:0000256" key="7">
    <source>
        <dbReference type="ARBA" id="ARBA00023004"/>
    </source>
</evidence>